<dbReference type="Proteomes" id="UP000283389">
    <property type="component" value="Unassembled WGS sequence"/>
</dbReference>
<evidence type="ECO:0000313" key="2">
    <source>
        <dbReference type="EMBL" id="ROM55989.1"/>
    </source>
</evidence>
<protein>
    <recommendedName>
        <fullName evidence="4">Tetratricopeptide repeat-like domain-containing protein</fullName>
    </recommendedName>
</protein>
<accession>A0A423FEJ3</accession>
<sequence length="287" mass="32348">MTDQSTTPHQTPSPNTNVVQTTTPSNSFLADLTALFDRHPAVSKALMVIFSAIGGAVLSLSATYKFIEQQVQFQAEVKLAPYEKLFSAQSLLSSNEYDLAAQELHELVAKKVIEKFPEKMQITIYDNLLFAIVNADNYSGYEPDIYKIQAKFRENAPSTGWRSQQLGWYFMRLGAYDTATEYFIKSKAAFNSESDFLSSVDPLRGLLTIAIVQGKMNEAKDISKKIIAINSMTYRSYDDLIADIKQIPGNKYYLNIRAREGEALDINLNTYMKLLKDPSNRLTKTSR</sequence>
<dbReference type="InterPro" id="IPR011990">
    <property type="entry name" value="TPR-like_helical_dom_sf"/>
</dbReference>
<evidence type="ECO:0000256" key="1">
    <source>
        <dbReference type="SAM" id="Phobius"/>
    </source>
</evidence>
<gene>
    <name evidence="2" type="ORF">BK649_03255</name>
</gene>
<proteinExistence type="predicted"/>
<evidence type="ECO:0008006" key="4">
    <source>
        <dbReference type="Google" id="ProtNLM"/>
    </source>
</evidence>
<comment type="caution">
    <text evidence="2">The sequence shown here is derived from an EMBL/GenBank/DDBJ whole genome shotgun (WGS) entry which is preliminary data.</text>
</comment>
<reference evidence="2 3" key="1">
    <citation type="submission" date="2016-10" db="EMBL/GenBank/DDBJ databases">
        <title>Comparative genome analysis of multiple Pseudomonas spp. focuses on biocontrol and plant growth promoting traits.</title>
        <authorList>
            <person name="Tao X.-Y."/>
            <person name="Taylor C.G."/>
        </authorList>
    </citation>
    <scope>NUCLEOTIDE SEQUENCE [LARGE SCALE GENOMIC DNA]</scope>
    <source>
        <strain evidence="2 3">36C8</strain>
    </source>
</reference>
<dbReference type="EMBL" id="MOAZ01000003">
    <property type="protein sequence ID" value="ROM55989.1"/>
    <property type="molecule type" value="Genomic_DNA"/>
</dbReference>
<name>A0A423FEJ3_9PSED</name>
<keyword evidence="1" id="KW-0812">Transmembrane</keyword>
<keyword evidence="1" id="KW-1133">Transmembrane helix</keyword>
<feature type="transmembrane region" description="Helical" evidence="1">
    <location>
        <begin position="45"/>
        <end position="64"/>
    </location>
</feature>
<organism evidence="2 3">
    <name type="scientific">Pseudomonas canadensis</name>
    <dbReference type="NCBI Taxonomy" id="915099"/>
    <lineage>
        <taxon>Bacteria</taxon>
        <taxon>Pseudomonadati</taxon>
        <taxon>Pseudomonadota</taxon>
        <taxon>Gammaproteobacteria</taxon>
        <taxon>Pseudomonadales</taxon>
        <taxon>Pseudomonadaceae</taxon>
        <taxon>Pseudomonas</taxon>
    </lineage>
</organism>
<keyword evidence="1" id="KW-0472">Membrane</keyword>
<dbReference type="AlphaFoldDB" id="A0A423FEJ3"/>
<dbReference type="RefSeq" id="WP_148050878.1">
    <property type="nucleotide sequence ID" value="NZ_CAXAQQ010000007.1"/>
</dbReference>
<evidence type="ECO:0000313" key="3">
    <source>
        <dbReference type="Proteomes" id="UP000283389"/>
    </source>
</evidence>
<dbReference type="Gene3D" id="1.25.40.10">
    <property type="entry name" value="Tetratricopeptide repeat domain"/>
    <property type="match status" value="1"/>
</dbReference>